<protein>
    <submittedName>
        <fullName evidence="3">Uncharacterized protein</fullName>
    </submittedName>
</protein>
<comment type="caution">
    <text evidence="3">The sequence shown here is derived from an EMBL/GenBank/DDBJ whole genome shotgun (WGS) entry which is preliminary data.</text>
</comment>
<reference evidence="3 4" key="1">
    <citation type="submission" date="2020-08" db="EMBL/GenBank/DDBJ databases">
        <title>Genomic Encyclopedia of Type Strains, Phase IV (KMG-IV): sequencing the most valuable type-strain genomes for metagenomic binning, comparative biology and taxonomic classification.</title>
        <authorList>
            <person name="Goeker M."/>
        </authorList>
    </citation>
    <scope>NUCLEOTIDE SEQUENCE [LARGE SCALE GENOMIC DNA]</scope>
    <source>
        <strain evidence="3 4">DSM 44197</strain>
    </source>
</reference>
<feature type="compositionally biased region" description="Pro residues" evidence="1">
    <location>
        <begin position="65"/>
        <end position="83"/>
    </location>
</feature>
<feature type="signal peptide" evidence="2">
    <location>
        <begin position="1"/>
        <end position="19"/>
    </location>
</feature>
<dbReference type="RefSeq" id="WP_182847148.1">
    <property type="nucleotide sequence ID" value="NZ_BAAALP010000052.1"/>
</dbReference>
<proteinExistence type="predicted"/>
<evidence type="ECO:0000313" key="3">
    <source>
        <dbReference type="EMBL" id="MBA8954807.1"/>
    </source>
</evidence>
<keyword evidence="4" id="KW-1185">Reference proteome</keyword>
<evidence type="ECO:0000313" key="4">
    <source>
        <dbReference type="Proteomes" id="UP000572680"/>
    </source>
</evidence>
<keyword evidence="2" id="KW-0732">Signal</keyword>
<evidence type="ECO:0000256" key="1">
    <source>
        <dbReference type="SAM" id="MobiDB-lite"/>
    </source>
</evidence>
<feature type="region of interest" description="Disordered" evidence="1">
    <location>
        <begin position="28"/>
        <end position="113"/>
    </location>
</feature>
<name>A0A7W3QPM8_ACTNM</name>
<dbReference type="Proteomes" id="UP000572680">
    <property type="component" value="Unassembled WGS sequence"/>
</dbReference>
<feature type="compositionally biased region" description="Basic and acidic residues" evidence="1">
    <location>
        <begin position="87"/>
        <end position="100"/>
    </location>
</feature>
<dbReference type="AlphaFoldDB" id="A0A7W3QPM8"/>
<gene>
    <name evidence="3" type="ORF">HNR61_006464</name>
</gene>
<dbReference type="EMBL" id="JACJIA010000010">
    <property type="protein sequence ID" value="MBA8954807.1"/>
    <property type="molecule type" value="Genomic_DNA"/>
</dbReference>
<evidence type="ECO:0000256" key="2">
    <source>
        <dbReference type="SAM" id="SignalP"/>
    </source>
</evidence>
<sequence>MTTATGMVAVVLTSLSLLALLAAARGRTTRTAPTDGAPAPDPSTPDETARFRRPAPGTVQHVTPSPEPAHPTPSRPEPAWPEPEPAEPERLQAERVHADRAQPTAAGPEEYPESMTAVLEPDAEEYLAWLADYHWPCDEYLDLELRWRHELDPFGTPDPAETPQCPQCLLRLEDVWPCHQCGRLLHSSCGHGMRRREVEHPYRSHAAGFEAVIAEWICTGCTSVVGLDVGDDDLPR</sequence>
<accession>A0A7W3QPM8</accession>
<feature type="chain" id="PRO_5038547239" evidence="2">
    <location>
        <begin position="20"/>
        <end position="236"/>
    </location>
</feature>
<organism evidence="3 4">
    <name type="scientific">Actinomadura namibiensis</name>
    <dbReference type="NCBI Taxonomy" id="182080"/>
    <lineage>
        <taxon>Bacteria</taxon>
        <taxon>Bacillati</taxon>
        <taxon>Actinomycetota</taxon>
        <taxon>Actinomycetes</taxon>
        <taxon>Streptosporangiales</taxon>
        <taxon>Thermomonosporaceae</taxon>
        <taxon>Actinomadura</taxon>
    </lineage>
</organism>
<feature type="compositionally biased region" description="Low complexity" evidence="1">
    <location>
        <begin position="28"/>
        <end position="38"/>
    </location>
</feature>